<reference evidence="2" key="2">
    <citation type="submission" date="2021-04" db="EMBL/GenBank/DDBJ databases">
        <authorList>
            <person name="Gilroy R."/>
        </authorList>
    </citation>
    <scope>NUCLEOTIDE SEQUENCE</scope>
    <source>
        <strain evidence="2">CHK178-16964</strain>
    </source>
</reference>
<proteinExistence type="predicted"/>
<evidence type="ECO:0000313" key="2">
    <source>
        <dbReference type="EMBL" id="HJA71136.1"/>
    </source>
</evidence>
<keyword evidence="1" id="KW-0472">Membrane</keyword>
<sequence>MGRRNSHKVSYIRKPLAKHSIPAVILAGAALILTGAGVWLSVRGRGEAGLNAAACGACAVLVSITGMLYCWRSSIEKEKNYILAKIGMVLCGLILLFWICLIIAGIM</sequence>
<keyword evidence="1" id="KW-0812">Transmembrane</keyword>
<dbReference type="Proteomes" id="UP000823900">
    <property type="component" value="Unassembled WGS sequence"/>
</dbReference>
<reference evidence="2" key="1">
    <citation type="journal article" date="2021" name="PeerJ">
        <title>Extensive microbial diversity within the chicken gut microbiome revealed by metagenomics and culture.</title>
        <authorList>
            <person name="Gilroy R."/>
            <person name="Ravi A."/>
            <person name="Getino M."/>
            <person name="Pursley I."/>
            <person name="Horton D.L."/>
            <person name="Alikhan N.F."/>
            <person name="Baker D."/>
            <person name="Gharbi K."/>
            <person name="Hall N."/>
            <person name="Watson M."/>
            <person name="Adriaenssens E.M."/>
            <person name="Foster-Nyarko E."/>
            <person name="Jarju S."/>
            <person name="Secka A."/>
            <person name="Antonio M."/>
            <person name="Oren A."/>
            <person name="Chaudhuri R.R."/>
            <person name="La Ragione R."/>
            <person name="Hildebrand F."/>
            <person name="Pallen M.J."/>
        </authorList>
    </citation>
    <scope>NUCLEOTIDE SEQUENCE</scope>
    <source>
        <strain evidence="2">CHK178-16964</strain>
    </source>
</reference>
<comment type="caution">
    <text evidence="2">The sequence shown here is derived from an EMBL/GenBank/DDBJ whole genome shotgun (WGS) entry which is preliminary data.</text>
</comment>
<protein>
    <recommendedName>
        <fullName evidence="4">Calcium:proton exchanger</fullName>
    </recommendedName>
</protein>
<organism evidence="2 3">
    <name type="scientific">Candidatus Lachnoclostridium stercoravium</name>
    <dbReference type="NCBI Taxonomy" id="2838633"/>
    <lineage>
        <taxon>Bacteria</taxon>
        <taxon>Bacillati</taxon>
        <taxon>Bacillota</taxon>
        <taxon>Clostridia</taxon>
        <taxon>Lachnospirales</taxon>
        <taxon>Lachnospiraceae</taxon>
    </lineage>
</organism>
<gene>
    <name evidence="2" type="ORF">IAA07_06080</name>
</gene>
<feature type="transmembrane region" description="Helical" evidence="1">
    <location>
        <begin position="21"/>
        <end position="42"/>
    </location>
</feature>
<evidence type="ECO:0000256" key="1">
    <source>
        <dbReference type="SAM" id="Phobius"/>
    </source>
</evidence>
<feature type="transmembrane region" description="Helical" evidence="1">
    <location>
        <begin position="48"/>
        <end position="70"/>
    </location>
</feature>
<dbReference type="EMBL" id="DWZA01000054">
    <property type="protein sequence ID" value="HJA71136.1"/>
    <property type="molecule type" value="Genomic_DNA"/>
</dbReference>
<feature type="transmembrane region" description="Helical" evidence="1">
    <location>
        <begin position="82"/>
        <end position="106"/>
    </location>
</feature>
<name>A0A9D2HGU9_9FIRM</name>
<accession>A0A9D2HGU9</accession>
<dbReference type="AlphaFoldDB" id="A0A9D2HGU9"/>
<keyword evidence="1" id="KW-1133">Transmembrane helix</keyword>
<evidence type="ECO:0000313" key="3">
    <source>
        <dbReference type="Proteomes" id="UP000823900"/>
    </source>
</evidence>
<evidence type="ECO:0008006" key="4">
    <source>
        <dbReference type="Google" id="ProtNLM"/>
    </source>
</evidence>